<proteinExistence type="predicted"/>
<keyword evidence="1" id="KW-0472">Membrane</keyword>
<feature type="transmembrane region" description="Helical" evidence="1">
    <location>
        <begin position="12"/>
        <end position="37"/>
    </location>
</feature>
<comment type="caution">
    <text evidence="2">The sequence shown here is derived from an EMBL/GenBank/DDBJ whole genome shotgun (WGS) entry which is preliminary data.</text>
</comment>
<dbReference type="EMBL" id="VWRR01000001">
    <property type="protein sequence ID" value="KAF6005286.1"/>
    <property type="molecule type" value="Genomic_DNA"/>
</dbReference>
<reference evidence="2 3" key="1">
    <citation type="journal article" date="2020" name="J. Phycol.">
        <title>Comparative genome analysis reveals Cyanidiococcus gen. nov., a new extremophilic red algal genus sister to Cyanidioschyzon (Cyanidioschyzonaceae, Rhodophyta).</title>
        <authorList>
            <person name="Liu S.-L."/>
            <person name="Chiang Y.-R."/>
            <person name="Yoon H.S."/>
            <person name="Fu H.-Y."/>
        </authorList>
    </citation>
    <scope>NUCLEOTIDE SEQUENCE [LARGE SCALE GENOMIC DNA]</scope>
    <source>
        <strain evidence="2 3">THAL066</strain>
    </source>
</reference>
<evidence type="ECO:0000313" key="2">
    <source>
        <dbReference type="EMBL" id="KAF6005286.1"/>
    </source>
</evidence>
<sequence>MFCRYLRRTTHRLVSLCVDLDIAANIAFAHLIISWLFPWDHIQGLQMFASKMKHHPERRSAFLSGLALLQAPLLEEVKKPSQYRSEEWRVFLALHFPLYLKLLSGMLRFLVRSRCLLQSPRSLEVYLDLYRGMQSTDWLMDARELVLRGENSLVRPSRGVGTPHGRQRPSRPTTIWELAALERDAFRQNLRELRIQLEKRLLSSWNAAIGLNSRAVRERAERLIEPWIRLFEQDEADRATAEYGRLWNSTQRLSESTSQSGIIRRHDLLSSRDGDTLSLSHFPPSLDREEQERLMSSTSLDTTTSARSEPIPLGTQIALGRDKCSNLDIVPRGDVWQWPKQSNEFGPALAVAQLLSRTLEQYTGVRWNLRWLASYVAIAYLGLGVILVLVWLGW</sequence>
<evidence type="ECO:0000256" key="1">
    <source>
        <dbReference type="SAM" id="Phobius"/>
    </source>
</evidence>
<accession>A0A7J7IQ96</accession>
<feature type="transmembrane region" description="Helical" evidence="1">
    <location>
        <begin position="372"/>
        <end position="392"/>
    </location>
</feature>
<keyword evidence="1" id="KW-0812">Transmembrane</keyword>
<evidence type="ECO:0000313" key="3">
    <source>
        <dbReference type="Proteomes" id="UP000530660"/>
    </source>
</evidence>
<dbReference type="AlphaFoldDB" id="A0A7J7IQ96"/>
<keyword evidence="1" id="KW-1133">Transmembrane helix</keyword>
<organism evidence="2 3">
    <name type="scientific">Cyanidiococcus yangmingshanensis</name>
    <dbReference type="NCBI Taxonomy" id="2690220"/>
    <lineage>
        <taxon>Eukaryota</taxon>
        <taxon>Rhodophyta</taxon>
        <taxon>Bangiophyceae</taxon>
        <taxon>Cyanidiales</taxon>
        <taxon>Cyanidiaceae</taxon>
        <taxon>Cyanidiococcus</taxon>
    </lineage>
</organism>
<gene>
    <name evidence="2" type="ORF">F1559_003966</name>
</gene>
<name>A0A7J7IQ96_9RHOD</name>
<dbReference type="Proteomes" id="UP000530660">
    <property type="component" value="Unassembled WGS sequence"/>
</dbReference>
<keyword evidence="3" id="KW-1185">Reference proteome</keyword>
<protein>
    <submittedName>
        <fullName evidence="2">Uncharacterized protein</fullName>
    </submittedName>
</protein>
<feature type="transmembrane region" description="Helical" evidence="1">
    <location>
        <begin position="90"/>
        <end position="111"/>
    </location>
</feature>